<evidence type="ECO:0000256" key="3">
    <source>
        <dbReference type="ARBA" id="ARBA00022729"/>
    </source>
</evidence>
<evidence type="ECO:0000256" key="9">
    <source>
        <dbReference type="ARBA" id="ARBA00061226"/>
    </source>
</evidence>
<keyword evidence="16" id="KW-1185">Reference proteome</keyword>
<feature type="region of interest" description="Disordered" evidence="12">
    <location>
        <begin position="180"/>
        <end position="203"/>
    </location>
</feature>
<comment type="subcellular location">
    <subcellularLocation>
        <location evidence="8">Endomembrane system</location>
        <topology evidence="8">Single-pass type I membrane protein</topology>
    </subcellularLocation>
    <subcellularLocation>
        <location evidence="1">Endoplasmic reticulum membrane</location>
        <topology evidence="1">Single-pass membrane protein</topology>
    </subcellularLocation>
</comment>
<feature type="non-terminal residue" evidence="15">
    <location>
        <position position="1"/>
    </location>
</feature>
<dbReference type="GO" id="GO:0034975">
    <property type="term" value="P:protein folding in endoplasmic reticulum"/>
    <property type="evidence" value="ECO:0007669"/>
    <property type="project" value="TreeGrafter"/>
</dbReference>
<reference evidence="15 16" key="1">
    <citation type="journal article" date="2018" name="Sci. Rep.">
        <title>Comparative analysis of the Pocillopora damicornis genome highlights role of immune system in coral evolution.</title>
        <authorList>
            <person name="Cunning R."/>
            <person name="Bay R.A."/>
            <person name="Gillette P."/>
            <person name="Baker A.C."/>
            <person name="Traylor-Knowles N."/>
        </authorList>
    </citation>
    <scope>NUCLEOTIDE SEQUENCE [LARGE SCALE GENOMIC DNA]</scope>
    <source>
        <strain evidence="15">RSMAS</strain>
        <tissue evidence="15">Whole animal</tissue>
    </source>
</reference>
<dbReference type="PANTHER" id="PTHR12953:SF0">
    <property type="entry name" value="SUN DOMAIN-CONTAINING OSSIFICATION FACTOR"/>
    <property type="match status" value="1"/>
</dbReference>
<organism evidence="15 16">
    <name type="scientific">Pocillopora damicornis</name>
    <name type="common">Cauliflower coral</name>
    <name type="synonym">Millepora damicornis</name>
    <dbReference type="NCBI Taxonomy" id="46731"/>
    <lineage>
        <taxon>Eukaryota</taxon>
        <taxon>Metazoa</taxon>
        <taxon>Cnidaria</taxon>
        <taxon>Anthozoa</taxon>
        <taxon>Hexacorallia</taxon>
        <taxon>Scleractinia</taxon>
        <taxon>Astrocoeniina</taxon>
        <taxon>Pocilloporidae</taxon>
        <taxon>Pocillopora</taxon>
    </lineage>
</organism>
<dbReference type="STRING" id="46731.A0A3M6TDF4"/>
<feature type="compositionally biased region" description="Polar residues" evidence="12">
    <location>
        <begin position="488"/>
        <end position="498"/>
    </location>
</feature>
<evidence type="ECO:0000256" key="7">
    <source>
        <dbReference type="ARBA" id="ARBA00023180"/>
    </source>
</evidence>
<feature type="region of interest" description="Disordered" evidence="12">
    <location>
        <begin position="407"/>
        <end position="446"/>
    </location>
</feature>
<dbReference type="InterPro" id="IPR008979">
    <property type="entry name" value="Galactose-bd-like_sf"/>
</dbReference>
<dbReference type="Pfam" id="PF07738">
    <property type="entry name" value="Sad1_UNC"/>
    <property type="match status" value="1"/>
</dbReference>
<dbReference type="InterPro" id="IPR012919">
    <property type="entry name" value="SUN_dom"/>
</dbReference>
<feature type="region of interest" description="Disordered" evidence="12">
    <location>
        <begin position="971"/>
        <end position="1003"/>
    </location>
</feature>
<evidence type="ECO:0000256" key="1">
    <source>
        <dbReference type="ARBA" id="ARBA00004389"/>
    </source>
</evidence>
<feature type="compositionally biased region" description="Basic residues" evidence="12">
    <location>
        <begin position="1270"/>
        <end position="1279"/>
    </location>
</feature>
<dbReference type="Gene3D" id="2.60.120.260">
    <property type="entry name" value="Galactose-binding domain-like"/>
    <property type="match status" value="1"/>
</dbReference>
<gene>
    <name evidence="15" type="ORF">pdam_00007601</name>
</gene>
<feature type="compositionally biased region" description="Basic residues" evidence="12">
    <location>
        <begin position="255"/>
        <end position="264"/>
    </location>
</feature>
<dbReference type="EMBL" id="RCHS01003816">
    <property type="protein sequence ID" value="RMX39467.1"/>
    <property type="molecule type" value="Genomic_DNA"/>
</dbReference>
<feature type="region of interest" description="Disordered" evidence="12">
    <location>
        <begin position="625"/>
        <end position="701"/>
    </location>
</feature>
<feature type="domain" description="SUN" evidence="14">
    <location>
        <begin position="243"/>
        <end position="406"/>
    </location>
</feature>
<feature type="transmembrane region" description="Helical" evidence="13">
    <location>
        <begin position="1152"/>
        <end position="1169"/>
    </location>
</feature>
<dbReference type="PANTHER" id="PTHR12953">
    <property type="entry name" value="MEMBRANE PROTEIN CH1 RELATED"/>
    <property type="match status" value="1"/>
</dbReference>
<feature type="region of interest" description="Disordered" evidence="12">
    <location>
        <begin position="465"/>
        <end position="500"/>
    </location>
</feature>
<keyword evidence="6 13" id="KW-0472">Membrane</keyword>
<keyword evidence="5 13" id="KW-1133">Transmembrane helix</keyword>
<feature type="region of interest" description="Disordered" evidence="12">
    <location>
        <begin position="1362"/>
        <end position="1384"/>
    </location>
</feature>
<feature type="compositionally biased region" description="Acidic residues" evidence="12">
    <location>
        <begin position="408"/>
        <end position="428"/>
    </location>
</feature>
<feature type="compositionally biased region" description="Polar residues" evidence="12">
    <location>
        <begin position="782"/>
        <end position="801"/>
    </location>
</feature>
<feature type="region of interest" description="Disordered" evidence="12">
    <location>
        <begin position="1180"/>
        <end position="1213"/>
    </location>
</feature>
<feature type="region of interest" description="Disordered" evidence="12">
    <location>
        <begin position="778"/>
        <end position="956"/>
    </location>
</feature>
<evidence type="ECO:0000256" key="8">
    <source>
        <dbReference type="ARBA" id="ARBA00046288"/>
    </source>
</evidence>
<evidence type="ECO:0000313" key="15">
    <source>
        <dbReference type="EMBL" id="RMX39467.1"/>
    </source>
</evidence>
<dbReference type="FunFam" id="2.60.120.260:FF:000099">
    <property type="entry name" value="Uncharacterized protein, isoform C"/>
    <property type="match status" value="1"/>
</dbReference>
<evidence type="ECO:0000256" key="12">
    <source>
        <dbReference type="SAM" id="MobiDB-lite"/>
    </source>
</evidence>
<feature type="compositionally biased region" description="Polar residues" evidence="12">
    <location>
        <begin position="522"/>
        <end position="532"/>
    </location>
</feature>
<evidence type="ECO:0000256" key="6">
    <source>
        <dbReference type="ARBA" id="ARBA00023136"/>
    </source>
</evidence>
<dbReference type="OrthoDB" id="5978643at2759"/>
<evidence type="ECO:0000256" key="10">
    <source>
        <dbReference type="ARBA" id="ARBA00064635"/>
    </source>
</evidence>
<evidence type="ECO:0000313" key="16">
    <source>
        <dbReference type="Proteomes" id="UP000275408"/>
    </source>
</evidence>
<feature type="compositionally biased region" description="Basic and acidic residues" evidence="12">
    <location>
        <begin position="841"/>
        <end position="861"/>
    </location>
</feature>
<feature type="compositionally biased region" description="Basic and acidic residues" evidence="12">
    <location>
        <begin position="651"/>
        <end position="667"/>
    </location>
</feature>
<feature type="compositionally biased region" description="Basic and acidic residues" evidence="12">
    <location>
        <begin position="888"/>
        <end position="899"/>
    </location>
</feature>
<comment type="caution">
    <text evidence="15">The sequence shown here is derived from an EMBL/GenBank/DDBJ whole genome shotgun (WGS) entry which is preliminary data.</text>
</comment>
<dbReference type="GO" id="GO:0005789">
    <property type="term" value="C:endoplasmic reticulum membrane"/>
    <property type="evidence" value="ECO:0007669"/>
    <property type="project" value="UniProtKB-SubCell"/>
</dbReference>
<evidence type="ECO:0000256" key="11">
    <source>
        <dbReference type="SAM" id="Coils"/>
    </source>
</evidence>
<sequence length="1427" mass="155811">AVSSLVACVNYTLFEKEDFDSTVASDLFRRLQAPSGSERASSIPVQLKLELSLSSKLELSKIDDVKQSESSKDTPVLLQQSSSALPSSSLHLEELLTPKVAPATPSYDTESTATTIIGSTIAFNPQANGHVSSSVILIPPSNSGQVQASDSMVGVKERSQFEPFPTKEPEVLISVLDTAPPTPISNTPVPTPPTPAAVAKEDEDSITADLNQAEEENKPKEDEMPSFDEFKRRVLQEEEEKSKQQTAQNASGTAHKPKPKKVKERKQSNYASVDCGAKILDHNKEASNADSVLVENKDLYMLNPCSAKVWFVVELCDVAHVKSIQIANFELFSSTPESFRVYVSTRYPTREWTMLGTFEAREERSIQTFPLDEPIYAKYLKVEMLSHFGSEHYCPLSLLRVHGSSMMEELEDHEIGGQDDTENSESEQDIPVLPPEPGSKAQDEPKEPNFLERAADTVMNIVKKIAGKEDENRNGSEKGEQYDHPLESVTSGGTASSEIESKYKHKIVTLVGHEELEENQVENKTNNGSNTLVKEHHEDKRTSHTQEQKPISLNSSSQKTSLCEDTESDSKSKTTCPALTPCQSFAQVIGQYCLGCFMGQLLFSKSGYQKSTFLVNAVKDKRTNLSPIQKSKSGEKDDDSSESQQEGEQGEWDKLVIQDNSKEKKSVSESIMQQNAPSEEKSPQLSVNIPSSSPGNLDGKSGVTVSSLLNVEDTVSVSSKIVKPSYSGSPLDVKGEISDIKTPSLGKISVVSEAPLNSVQSSSSSSVTLQSLELPVIKEPKGSNSLEPVDGNNVQEPTTHGSLSSVSLSSTHDREPTLLVQKNRFKEVPESSQSDVNPFLKAKEKKEPDTPDELRGNKDNEVSATPTECKSLNSLHTVPFSSPDIDVLETKLTDKEGREGTAQLPEETQAEKDNLLPNEKGESKDKEGQVTDFSNKIVEPEESGEKGILPNMESQDRVGIGESTLSITVGESQSVSPTAQPGAGSITDPGDQSESVLPLPAPPVASASSHEFIAAASSDTNLDATMLSKTQHQALGSSAGVASAVGSGVHKESIFVRLSNKIKALEQNLNMSTLYMEQLNQRYRKSLDDLQKSSDKKVALLTNATKKAETVINNQKEQIAKLQSELGNLTSMMVEMKARMDPLNKEVMERHVIGLCIEIALILFLFLVFTKRNNNNNNNNIPEARGESGHFVNGKGPPRFAIEEDHNKTSTIHTTGKLDVHYRSCLSGREQLLRSFGKPSEPESVGSSNIADSHENKLNKAEPFNSNDSKKRRNRKRKVSSLEPPSDSTSCADTPSPGSFLSRTAGLLFSSARGLFGSFHNPWKLKKPSTVHSDPILSTRSGDSLVRETERLRHPVLLRARSLDSVPEETPSQRLAPPPTPPPLSPEFGVVFKRPPDCYYSKKTGVRNITPGPIKCGKYGVLDSQMA</sequence>
<evidence type="ECO:0000256" key="13">
    <source>
        <dbReference type="SAM" id="Phobius"/>
    </source>
</evidence>
<dbReference type="PROSITE" id="PS51469">
    <property type="entry name" value="SUN"/>
    <property type="match status" value="1"/>
</dbReference>
<feature type="region of interest" description="Disordered" evidence="12">
    <location>
        <begin position="515"/>
        <end position="576"/>
    </location>
</feature>
<keyword evidence="4" id="KW-0256">Endoplasmic reticulum</keyword>
<evidence type="ECO:0000256" key="4">
    <source>
        <dbReference type="ARBA" id="ARBA00022824"/>
    </source>
</evidence>
<keyword evidence="3" id="KW-0732">Signal</keyword>
<dbReference type="InterPro" id="IPR045120">
    <property type="entry name" value="Suco/Slp1-like"/>
</dbReference>
<feature type="compositionally biased region" description="Basic and acidic residues" evidence="12">
    <location>
        <begin position="466"/>
        <end position="486"/>
    </location>
</feature>
<accession>A0A3M6TDF4</accession>
<evidence type="ECO:0000256" key="2">
    <source>
        <dbReference type="ARBA" id="ARBA00022692"/>
    </source>
</evidence>
<feature type="coiled-coil region" evidence="11">
    <location>
        <begin position="1062"/>
        <end position="1139"/>
    </location>
</feature>
<keyword evidence="2 13" id="KW-0812">Transmembrane</keyword>
<feature type="region of interest" description="Disordered" evidence="12">
    <location>
        <begin position="236"/>
        <end position="269"/>
    </location>
</feature>
<proteinExistence type="inferred from homology"/>
<name>A0A3M6TDF4_POCDA</name>
<feature type="compositionally biased region" description="Polar residues" evidence="12">
    <location>
        <begin position="1286"/>
        <end position="1297"/>
    </location>
</feature>
<feature type="region of interest" description="Disordered" evidence="12">
    <location>
        <begin position="1236"/>
        <end position="1297"/>
    </location>
</feature>
<feature type="compositionally biased region" description="Polar residues" evidence="12">
    <location>
        <begin position="862"/>
        <end position="880"/>
    </location>
</feature>
<keyword evidence="11" id="KW-0175">Coiled coil</keyword>
<comment type="subunit">
    <text evidence="10">Interacts with EMP65.</text>
</comment>
<evidence type="ECO:0000256" key="5">
    <source>
        <dbReference type="ARBA" id="ARBA00022989"/>
    </source>
</evidence>
<feature type="compositionally biased region" description="Polar residues" evidence="12">
    <location>
        <begin position="548"/>
        <end position="563"/>
    </location>
</feature>
<keyword evidence="7" id="KW-0325">Glycoprotein</keyword>
<comment type="similarity">
    <text evidence="9">Belongs to the SLP1 family.</text>
</comment>
<evidence type="ECO:0000259" key="14">
    <source>
        <dbReference type="PROSITE" id="PS51469"/>
    </source>
</evidence>
<dbReference type="SUPFAM" id="SSF49785">
    <property type="entry name" value="Galactose-binding domain-like"/>
    <property type="match status" value="1"/>
</dbReference>
<feature type="compositionally biased region" description="Basic and acidic residues" evidence="12">
    <location>
        <begin position="909"/>
        <end position="929"/>
    </location>
</feature>
<dbReference type="Proteomes" id="UP000275408">
    <property type="component" value="Unassembled WGS sequence"/>
</dbReference>
<feature type="compositionally biased region" description="Polar residues" evidence="12">
    <location>
        <begin position="668"/>
        <end position="695"/>
    </location>
</feature>
<feature type="compositionally biased region" description="Basic and acidic residues" evidence="12">
    <location>
        <begin position="533"/>
        <end position="547"/>
    </location>
</feature>
<protein>
    <recommendedName>
        <fullName evidence="14">SUN domain-containing protein</fullName>
    </recommendedName>
</protein>